<evidence type="ECO:0000256" key="2">
    <source>
        <dbReference type="ARBA" id="ARBA00005183"/>
    </source>
</evidence>
<sequence length="372" mass="40323">MIIDGIDVWVVNVPYRSAFVSSFEVRRGTTRTVVRLRTDTGLVGWGETMHGDPVAALTRKLFDTYRGRSPYDVEAVAAELAMVPFFYGYLGYAALAGLEMACHDLMAKAAGQPLHRLIGGGMTDRIALTYVLTPPEDTGAATADAIADEAADAVTRGYRALKLKGSHDPAIDLGYLEAIRERLPDLALRVDPNGHWPLARTLQYARRIEELRLEYLEDPCPDLATMAQVRERVRVPLCTNMCVVRFEDVVPAIELGAVDVVHGDVFKWGGIAPTKRLAGICATTGWGMNLHSGGELGLATAAHLQVAAATPQISYPIDTVYYLFEDDILSSTLPIVDGELAVPDGPGLGVEPDLDKLAHFASLHSEQGDLLL</sequence>
<dbReference type="SMART" id="SM00922">
    <property type="entry name" value="MR_MLE"/>
    <property type="match status" value="1"/>
</dbReference>
<evidence type="ECO:0000256" key="3">
    <source>
        <dbReference type="ARBA" id="ARBA00011973"/>
    </source>
</evidence>
<dbReference type="STRING" id="446470.Snas_3321"/>
<dbReference type="InterPro" id="IPR034593">
    <property type="entry name" value="DgoD-like"/>
</dbReference>
<dbReference type="InterPro" id="IPR036849">
    <property type="entry name" value="Enolase-like_C_sf"/>
</dbReference>
<dbReference type="PANTHER" id="PTHR48080">
    <property type="entry name" value="D-GALACTONATE DEHYDRATASE-RELATED"/>
    <property type="match status" value="1"/>
</dbReference>
<dbReference type="Gene3D" id="3.20.20.120">
    <property type="entry name" value="Enolase-like C-terminal domain"/>
    <property type="match status" value="1"/>
</dbReference>
<dbReference type="Pfam" id="PF13378">
    <property type="entry name" value="MR_MLE_C"/>
    <property type="match status" value="1"/>
</dbReference>
<gene>
    <name evidence="5" type="ordered locus">Snas_3321</name>
</gene>
<dbReference type="InterPro" id="IPR013342">
    <property type="entry name" value="Mandelate_racemase_C"/>
</dbReference>
<dbReference type="EMBL" id="CP001778">
    <property type="protein sequence ID" value="ADD42987.1"/>
    <property type="molecule type" value="Genomic_DNA"/>
</dbReference>
<proteinExistence type="predicted"/>
<dbReference type="SUPFAM" id="SSF54826">
    <property type="entry name" value="Enolase N-terminal domain-like"/>
    <property type="match status" value="1"/>
</dbReference>
<name>D3PUH4_STANL</name>
<accession>D3PUH4</accession>
<dbReference type="InterPro" id="IPR013341">
    <property type="entry name" value="Mandelate_racemase_N_dom"/>
</dbReference>
<dbReference type="eggNOG" id="COG4948">
    <property type="taxonomic scope" value="Bacteria"/>
</dbReference>
<reference evidence="5 6" key="1">
    <citation type="journal article" date="2009" name="Stand. Genomic Sci.">
        <title>Complete genome sequence of Stackebrandtia nassauensis type strain (LLR-40K-21).</title>
        <authorList>
            <person name="Munk C."/>
            <person name="Lapidus A."/>
            <person name="Copeland A."/>
            <person name="Jando M."/>
            <person name="Mayilraj S."/>
            <person name="Glavina Del Rio T."/>
            <person name="Nolan M."/>
            <person name="Chen F."/>
            <person name="Lucas S."/>
            <person name="Tice H."/>
            <person name="Cheng J.F."/>
            <person name="Han C."/>
            <person name="Detter J.C."/>
            <person name="Bruce D."/>
            <person name="Goodwin L."/>
            <person name="Chain P."/>
            <person name="Pitluck S."/>
            <person name="Goker M."/>
            <person name="Ovchinikova G."/>
            <person name="Pati A."/>
            <person name="Ivanova N."/>
            <person name="Mavromatis K."/>
            <person name="Chen A."/>
            <person name="Palaniappan K."/>
            <person name="Land M."/>
            <person name="Hauser L."/>
            <person name="Chang Y.J."/>
            <person name="Jeffries C.D."/>
            <person name="Bristow J."/>
            <person name="Eisen J.A."/>
            <person name="Markowitz V."/>
            <person name="Hugenholtz P."/>
            <person name="Kyrpides N.C."/>
            <person name="Klenk H.P."/>
        </authorList>
    </citation>
    <scope>NUCLEOTIDE SEQUENCE [LARGE SCALE GENOMIC DNA]</scope>
    <source>
        <strain evidence="6">DSM 44728 / CIP 108903 / NRRL B-16338 / NBRC 102104 / LLR-40K-21</strain>
    </source>
</reference>
<evidence type="ECO:0000313" key="5">
    <source>
        <dbReference type="EMBL" id="ADD42987.1"/>
    </source>
</evidence>
<dbReference type="InterPro" id="IPR029017">
    <property type="entry name" value="Enolase-like_N"/>
</dbReference>
<evidence type="ECO:0000259" key="4">
    <source>
        <dbReference type="SMART" id="SM00922"/>
    </source>
</evidence>
<dbReference type="PANTHER" id="PTHR48080:SF4">
    <property type="entry name" value="GLUCARATE DEHYDRATASE"/>
    <property type="match status" value="1"/>
</dbReference>
<dbReference type="SUPFAM" id="SSF51604">
    <property type="entry name" value="Enolase C-terminal domain-like"/>
    <property type="match status" value="1"/>
</dbReference>
<organism evidence="5 6">
    <name type="scientific">Stackebrandtia nassauensis (strain DSM 44728 / CIP 108903 / NRRL B-16338 / NBRC 102104 / LLR-40K-21)</name>
    <dbReference type="NCBI Taxonomy" id="446470"/>
    <lineage>
        <taxon>Bacteria</taxon>
        <taxon>Bacillati</taxon>
        <taxon>Actinomycetota</taxon>
        <taxon>Actinomycetes</taxon>
        <taxon>Glycomycetales</taxon>
        <taxon>Glycomycetaceae</taxon>
        <taxon>Stackebrandtia</taxon>
    </lineage>
</organism>
<dbReference type="GO" id="GO:0008872">
    <property type="term" value="F:glucarate dehydratase activity"/>
    <property type="evidence" value="ECO:0007669"/>
    <property type="project" value="UniProtKB-EC"/>
</dbReference>
<dbReference type="RefSeq" id="WP_013018558.1">
    <property type="nucleotide sequence ID" value="NC_013947.1"/>
</dbReference>
<dbReference type="AlphaFoldDB" id="D3PUH4"/>
<dbReference type="HOGENOM" id="CLU_030273_3_1_11"/>
<dbReference type="SFLD" id="SFLDS00001">
    <property type="entry name" value="Enolase"/>
    <property type="match status" value="1"/>
</dbReference>
<evidence type="ECO:0000313" key="6">
    <source>
        <dbReference type="Proteomes" id="UP000000844"/>
    </source>
</evidence>
<dbReference type="CDD" id="cd03316">
    <property type="entry name" value="MR_like"/>
    <property type="match status" value="1"/>
</dbReference>
<dbReference type="OrthoDB" id="193563at2"/>
<dbReference type="EC" id="4.2.1.40" evidence="3"/>
<keyword evidence="6" id="KW-1185">Reference proteome</keyword>
<protein>
    <recommendedName>
        <fullName evidence="3">glucarate dehydratase</fullName>
        <ecNumber evidence="3">4.2.1.40</ecNumber>
    </recommendedName>
</protein>
<dbReference type="KEGG" id="sna:Snas_3321"/>
<evidence type="ECO:0000256" key="1">
    <source>
        <dbReference type="ARBA" id="ARBA00001426"/>
    </source>
</evidence>
<comment type="pathway">
    <text evidence="2">Carbohydrate acid metabolism; D-glucarate degradation; 2,5-dioxopentanoate from D-glucarate: step 1/2.</text>
</comment>
<feature type="domain" description="Mandelate racemase/muconate lactonizing enzyme C-terminal" evidence="4">
    <location>
        <begin position="143"/>
        <end position="236"/>
    </location>
</feature>
<comment type="catalytic activity">
    <reaction evidence="1">
        <text>D-glucarate = 5-dehydro-4-deoxy-D-glucarate + H2O</text>
        <dbReference type="Rhea" id="RHEA:14573"/>
        <dbReference type="ChEBI" id="CHEBI:15377"/>
        <dbReference type="ChEBI" id="CHEBI:30612"/>
        <dbReference type="ChEBI" id="CHEBI:42819"/>
        <dbReference type="EC" id="4.2.1.40"/>
    </reaction>
</comment>
<dbReference type="Proteomes" id="UP000000844">
    <property type="component" value="Chromosome"/>
</dbReference>
<dbReference type="Pfam" id="PF02746">
    <property type="entry name" value="MR_MLE_N"/>
    <property type="match status" value="1"/>
</dbReference>
<dbReference type="InterPro" id="IPR029065">
    <property type="entry name" value="Enolase_C-like"/>
</dbReference>
<dbReference type="Gene3D" id="3.30.390.10">
    <property type="entry name" value="Enolase-like, N-terminal domain"/>
    <property type="match status" value="1"/>
</dbReference>